<reference evidence="2 3" key="1">
    <citation type="journal article" date="2019" name="Int. J. Syst. Evol. Microbiol.">
        <title>The Global Catalogue of Microorganisms (GCM) 10K type strain sequencing project: providing services to taxonomists for standard genome sequencing and annotation.</title>
        <authorList>
            <consortium name="The Broad Institute Genomics Platform"/>
            <consortium name="The Broad Institute Genome Sequencing Center for Infectious Disease"/>
            <person name="Wu L."/>
            <person name="Ma J."/>
        </authorList>
    </citation>
    <scope>NUCLEOTIDE SEQUENCE [LARGE SCALE GENOMIC DNA]</scope>
    <source>
        <strain evidence="2 3">JCM 13476</strain>
    </source>
</reference>
<dbReference type="InterPro" id="IPR029068">
    <property type="entry name" value="Glyas_Bleomycin-R_OHBP_Dase"/>
</dbReference>
<dbReference type="PROSITE" id="PS51819">
    <property type="entry name" value="VOC"/>
    <property type="match status" value="1"/>
</dbReference>
<keyword evidence="3" id="KW-1185">Reference proteome</keyword>
<dbReference type="InterPro" id="IPR037523">
    <property type="entry name" value="VOC_core"/>
</dbReference>
<dbReference type="Proteomes" id="UP001500791">
    <property type="component" value="Unassembled WGS sequence"/>
</dbReference>
<dbReference type="EMBL" id="BAAAEJ010000002">
    <property type="protein sequence ID" value="GAA0378877.1"/>
    <property type="molecule type" value="Genomic_DNA"/>
</dbReference>
<name>A0ABN0Y123_9CAUL</name>
<organism evidence="2 3">
    <name type="scientific">Brevundimonas terrae</name>
    <dbReference type="NCBI Taxonomy" id="363631"/>
    <lineage>
        <taxon>Bacteria</taxon>
        <taxon>Pseudomonadati</taxon>
        <taxon>Pseudomonadota</taxon>
        <taxon>Alphaproteobacteria</taxon>
        <taxon>Caulobacterales</taxon>
        <taxon>Caulobacteraceae</taxon>
        <taxon>Brevundimonas</taxon>
    </lineage>
</organism>
<dbReference type="Gene3D" id="3.10.180.10">
    <property type="entry name" value="2,3-Dihydroxybiphenyl 1,2-Dioxygenase, domain 1"/>
    <property type="match status" value="1"/>
</dbReference>
<evidence type="ECO:0000313" key="3">
    <source>
        <dbReference type="Proteomes" id="UP001500791"/>
    </source>
</evidence>
<dbReference type="SUPFAM" id="SSF54593">
    <property type="entry name" value="Glyoxalase/Bleomycin resistance protein/Dihydroxybiphenyl dioxygenase"/>
    <property type="match status" value="1"/>
</dbReference>
<proteinExistence type="predicted"/>
<evidence type="ECO:0000313" key="2">
    <source>
        <dbReference type="EMBL" id="GAA0378877.1"/>
    </source>
</evidence>
<feature type="domain" description="VOC" evidence="1">
    <location>
        <begin position="1"/>
        <end position="126"/>
    </location>
</feature>
<dbReference type="PANTHER" id="PTHR35006">
    <property type="entry name" value="GLYOXALASE FAMILY PROTEIN (AFU_ORTHOLOGUE AFUA_5G14830)"/>
    <property type="match status" value="1"/>
</dbReference>
<protein>
    <submittedName>
        <fullName evidence="2">VOC family protein</fullName>
    </submittedName>
</protein>
<dbReference type="Pfam" id="PF00903">
    <property type="entry name" value="Glyoxalase"/>
    <property type="match status" value="1"/>
</dbReference>
<evidence type="ECO:0000259" key="1">
    <source>
        <dbReference type="PROSITE" id="PS51819"/>
    </source>
</evidence>
<dbReference type="RefSeq" id="WP_167178537.1">
    <property type="nucleotide sequence ID" value="NZ_BAAAEJ010000002.1"/>
</dbReference>
<sequence length="128" mass="13143">MFSHITLGANDVEASRKFYDAALGALGHQPGNPSEVPLPGVWYMTPRGMLGIVKPRDGQAACHANGGTVGFAAPTPEAVVAFAEAGVAAGGTAIEDPAGPRTTPFGVLHLAYLRDPSGNKICAVFREA</sequence>
<comment type="caution">
    <text evidence="2">The sequence shown here is derived from an EMBL/GenBank/DDBJ whole genome shotgun (WGS) entry which is preliminary data.</text>
</comment>
<gene>
    <name evidence="2" type="ORF">GCM10009093_02430</name>
</gene>
<accession>A0ABN0Y123</accession>
<dbReference type="CDD" id="cd07262">
    <property type="entry name" value="VOC_like"/>
    <property type="match status" value="1"/>
</dbReference>
<dbReference type="PANTHER" id="PTHR35006:SF1">
    <property type="entry name" value="BLL2941 PROTEIN"/>
    <property type="match status" value="1"/>
</dbReference>
<dbReference type="InterPro" id="IPR004360">
    <property type="entry name" value="Glyas_Fos-R_dOase_dom"/>
</dbReference>